<dbReference type="eggNOG" id="arCOG02789">
    <property type="taxonomic scope" value="Archaea"/>
</dbReference>
<organism evidence="3 4">
    <name type="scientific">Haloquadratum walsbyi (strain DSM 16790 / HBSQ001)</name>
    <dbReference type="NCBI Taxonomy" id="362976"/>
    <lineage>
        <taxon>Archaea</taxon>
        <taxon>Methanobacteriati</taxon>
        <taxon>Methanobacteriota</taxon>
        <taxon>Stenosarchaea group</taxon>
        <taxon>Halobacteria</taxon>
        <taxon>Halobacteriales</taxon>
        <taxon>Haloferacaceae</taxon>
        <taxon>Haloquadratum</taxon>
    </lineage>
</organism>
<dbReference type="SUPFAM" id="SSF53649">
    <property type="entry name" value="Alkaline phosphatase-like"/>
    <property type="match status" value="1"/>
</dbReference>
<dbReference type="Proteomes" id="UP000001975">
    <property type="component" value="Chromosome"/>
</dbReference>
<dbReference type="InterPro" id="IPR017850">
    <property type="entry name" value="Alkaline_phosphatase_core_sf"/>
</dbReference>
<evidence type="ECO:0000256" key="1">
    <source>
        <dbReference type="PIRSR" id="PIRSR600917-52"/>
    </source>
</evidence>
<sequence length="483" mass="53634">MSSNILLVILDSVRARNVSFGGYANDTTPFCSEFADRATTYTQARSPGAKSLTSHTSIFTGLSVEQHNITSADDRLDSRFSIFERLRSENYTTGVFSENTWLTDVNVGLKDGFDTIEGPRNLPFPAAVDPKSFVAEEGRGQYVEYLKKSFTESSSAQSILNGLATKLAWDYPWLLPDSLQVSTAADIYADLFLDWERKQSGPWAACINFMDAHIPYEPDEEFDRWGGSDAREIQDGLRDLKWVFLGGQEPWWKRRALEGLYDGAIAQMDAQLRRIVNTLDERGVLDDTFVVITSDHGEGFGEYSDIRSTRVAEHGVAIDDAITHVPLLVKYPGQTESETVTEPATLTRFPEATRAVVEDEAGPEIFVPEGPVVVSAVGLNGALKTRAADYIDDLKPFTATARAVVTLEDGRIFKDITWRNQSRRMEVIDSQTSYTVGAPPKSVRSKIKESFDDMENLDVRTKGSGVEGASDATRKRLKDLGYI</sequence>
<accession>Q18GU6</accession>
<feature type="domain" description="Sulfatase N-terminal" evidence="2">
    <location>
        <begin position="3"/>
        <end position="344"/>
    </location>
</feature>
<dbReference type="GeneID" id="4193735"/>
<keyword evidence="4" id="KW-1185">Reference proteome</keyword>
<evidence type="ECO:0000313" key="4">
    <source>
        <dbReference type="Proteomes" id="UP000001975"/>
    </source>
</evidence>
<protein>
    <submittedName>
        <fullName evidence="3">AlkP-core domain protein</fullName>
    </submittedName>
</protein>
<dbReference type="AlphaFoldDB" id="Q18GU6"/>
<name>Q18GU6_HALWD</name>
<dbReference type="CDD" id="cd16148">
    <property type="entry name" value="sulfatase_like"/>
    <property type="match status" value="1"/>
</dbReference>
<dbReference type="KEGG" id="hwa:HQ_2690A"/>
<dbReference type="PANTHER" id="PTHR43751:SF3">
    <property type="entry name" value="SULFATASE N-TERMINAL DOMAIN-CONTAINING PROTEIN"/>
    <property type="match status" value="1"/>
</dbReference>
<comment type="PTM">
    <text evidence="1">The conversion to 3-oxoalanine (also known as C-formylglycine, FGly), of a serine or cysteine residue in prokaryotes and of a cysteine residue in eukaryotes, is critical for catalytic activity.</text>
</comment>
<evidence type="ECO:0000313" key="3">
    <source>
        <dbReference type="EMBL" id="CAJ52799.1"/>
    </source>
</evidence>
<gene>
    <name evidence="3" type="ordered locus">HQ_2690A</name>
</gene>
<feature type="modified residue" description="3-oxoalanine (Ser)" evidence="1">
    <location>
        <position position="51"/>
    </location>
</feature>
<dbReference type="Pfam" id="PF00884">
    <property type="entry name" value="Sulfatase"/>
    <property type="match status" value="1"/>
</dbReference>
<evidence type="ECO:0000259" key="2">
    <source>
        <dbReference type="Pfam" id="PF00884"/>
    </source>
</evidence>
<dbReference type="STRING" id="362976.HQ_2690A"/>
<dbReference type="HOGENOM" id="CLU_006332_14_2_2"/>
<dbReference type="Gene3D" id="3.40.720.10">
    <property type="entry name" value="Alkaline Phosphatase, subunit A"/>
    <property type="match status" value="1"/>
</dbReference>
<proteinExistence type="predicted"/>
<reference evidence="3 4" key="1">
    <citation type="journal article" date="2006" name="BMC Genomics">
        <title>The genome of the square archaeon Haloquadratum walsbyi: life at the limits of water activity.</title>
        <authorList>
            <person name="Bolhuis H.H."/>
            <person name="Palm P.P."/>
            <person name="Wende A.W."/>
            <person name="Falb M.M."/>
            <person name="Rampp M.M."/>
            <person name="Rodriguez-Valera F.F."/>
            <person name="Pfeiffer F.F."/>
            <person name="Oesterhelt D.D."/>
        </authorList>
    </citation>
    <scope>NUCLEOTIDE SEQUENCE [LARGE SCALE GENOMIC DNA]</scope>
    <source>
        <strain evidence="4">DSM 16790 / HBSQ001</strain>
    </source>
</reference>
<dbReference type="RefSeq" id="WP_011571915.1">
    <property type="nucleotide sequence ID" value="NC_008212.1"/>
</dbReference>
<dbReference type="InterPro" id="IPR000917">
    <property type="entry name" value="Sulfatase_N"/>
</dbReference>
<dbReference type="PANTHER" id="PTHR43751">
    <property type="entry name" value="SULFATASE"/>
    <property type="match status" value="1"/>
</dbReference>
<dbReference type="InterPro" id="IPR052701">
    <property type="entry name" value="GAG_Ulvan_Degrading_Sulfatases"/>
</dbReference>
<dbReference type="EMBL" id="AM180088">
    <property type="protein sequence ID" value="CAJ52799.1"/>
    <property type="molecule type" value="Genomic_DNA"/>
</dbReference>